<protein>
    <submittedName>
        <fullName evidence="2">Uncharacterized protein</fullName>
    </submittedName>
</protein>
<dbReference type="STRING" id="342668.A0A1B8GFN1"/>
<reference evidence="2 3" key="1">
    <citation type="submission" date="2016-03" db="EMBL/GenBank/DDBJ databases">
        <title>Comparative genomics of Pseudogymnoascus destructans, the fungus causing white-nose syndrome of bats.</title>
        <authorList>
            <person name="Palmer J.M."/>
            <person name="Drees K.P."/>
            <person name="Foster J.T."/>
            <person name="Lindner D.L."/>
        </authorList>
    </citation>
    <scope>NUCLEOTIDE SEQUENCE [LARGE SCALE GENOMIC DNA]</scope>
    <source>
        <strain evidence="2 3">UAMH 10579</strain>
    </source>
</reference>
<organism evidence="2 3">
    <name type="scientific">Pseudogymnoascus verrucosus</name>
    <dbReference type="NCBI Taxonomy" id="342668"/>
    <lineage>
        <taxon>Eukaryota</taxon>
        <taxon>Fungi</taxon>
        <taxon>Dikarya</taxon>
        <taxon>Ascomycota</taxon>
        <taxon>Pezizomycotina</taxon>
        <taxon>Leotiomycetes</taxon>
        <taxon>Thelebolales</taxon>
        <taxon>Thelebolaceae</taxon>
        <taxon>Pseudogymnoascus</taxon>
    </lineage>
</organism>
<dbReference type="PANTHER" id="PTHR37540">
    <property type="entry name" value="TRANSCRIPTION FACTOR (ACR-2), PUTATIVE-RELATED-RELATED"/>
    <property type="match status" value="1"/>
</dbReference>
<keyword evidence="3" id="KW-1185">Reference proteome</keyword>
<name>A0A1B8GFN1_9PEZI</name>
<proteinExistence type="predicted"/>
<dbReference type="Proteomes" id="UP000091956">
    <property type="component" value="Unassembled WGS sequence"/>
</dbReference>
<dbReference type="RefSeq" id="XP_059319516.1">
    <property type="nucleotide sequence ID" value="XM_059463922.1"/>
</dbReference>
<dbReference type="InterPro" id="IPR021858">
    <property type="entry name" value="Fun_TF"/>
</dbReference>
<feature type="compositionally biased region" description="Basic residues" evidence="1">
    <location>
        <begin position="54"/>
        <end position="66"/>
    </location>
</feature>
<gene>
    <name evidence="2" type="ORF">VE01_07980</name>
</gene>
<sequence length="598" mass="67547">MKSSTVRGPDRITCSTPRIVDSEASLGLQFVNTTSTTTIDDSAKRIIRENASHYGRRARAPSRRACPKPPSMKRTDGSTTGQVHRFRLGPEGLKLTSNKRANKRGKRSLNFTSPSIGSDKQPSAVRASPALQRLAGTSRLAVTRPRQRIIARENEENKLFPESSFRTAIGPPPDDSSQENVAELVRWTKEQQLTWLKTLLYPRGSSLYGVSSCAMDPFDAMSLNITPREQILIRDYFKDDSPLIPYCKAFFGLAVQDEAAFHAVLSHYSATFRLKCRYGSPVESLLHLSSAIQIIHERLQDPTESCSNGTMSAVATLIIYESANGSLPNIELHMRGLKDMVTRRGGFERGNFPLDLKRLITWADLNTANDLWQPPRFPAFEPPLAVLPPTETRFCHQETTQFGVPSSIMPSTKPNIDTVIDELRTFATELAVVSRSLSPLNRSRIQISDEIQHMERRIFDLIHNPPAFKNPLDHSCAIAALIYLRANLRDNFCNFGVVKTSKLQVALQSVFELADLWKWGLDVRSREKLVWAVGFGAVSSDGGPEKPWFVRLFRDLCDTFELRRWERVKDIFRTVLWQDELDDEGIRLWEEVQKTRCG</sequence>
<feature type="region of interest" description="Disordered" evidence="1">
    <location>
        <begin position="54"/>
        <end position="84"/>
    </location>
</feature>
<feature type="compositionally biased region" description="Polar residues" evidence="1">
    <location>
        <begin position="109"/>
        <end position="121"/>
    </location>
</feature>
<accession>A0A1B8GFN1</accession>
<dbReference type="GeneID" id="28841366"/>
<feature type="region of interest" description="Disordered" evidence="1">
    <location>
        <begin position="97"/>
        <end position="127"/>
    </location>
</feature>
<dbReference type="PANTHER" id="PTHR37540:SF5">
    <property type="entry name" value="TRANSCRIPTION FACTOR DOMAIN-CONTAINING PROTEIN"/>
    <property type="match status" value="1"/>
</dbReference>
<evidence type="ECO:0000313" key="3">
    <source>
        <dbReference type="Proteomes" id="UP000091956"/>
    </source>
</evidence>
<dbReference type="EMBL" id="KV460242">
    <property type="protein sequence ID" value="OBT94642.2"/>
    <property type="molecule type" value="Genomic_DNA"/>
</dbReference>
<evidence type="ECO:0000313" key="2">
    <source>
        <dbReference type="EMBL" id="OBT94642.2"/>
    </source>
</evidence>
<dbReference type="AlphaFoldDB" id="A0A1B8GFN1"/>
<evidence type="ECO:0000256" key="1">
    <source>
        <dbReference type="SAM" id="MobiDB-lite"/>
    </source>
</evidence>
<reference evidence="3" key="2">
    <citation type="journal article" date="2018" name="Nat. Commun.">
        <title>Extreme sensitivity to ultraviolet light in the fungal pathogen causing white-nose syndrome of bats.</title>
        <authorList>
            <person name="Palmer J.M."/>
            <person name="Drees K.P."/>
            <person name="Foster J.T."/>
            <person name="Lindner D.L."/>
        </authorList>
    </citation>
    <scope>NUCLEOTIDE SEQUENCE [LARGE SCALE GENOMIC DNA]</scope>
    <source>
        <strain evidence="3">UAMH 10579</strain>
    </source>
</reference>
<dbReference type="Pfam" id="PF11951">
    <property type="entry name" value="Fungal_trans_2"/>
    <property type="match status" value="1"/>
</dbReference>